<evidence type="ECO:0000313" key="3">
    <source>
        <dbReference type="Proteomes" id="UP000198418"/>
    </source>
</evidence>
<dbReference type="InterPro" id="IPR036724">
    <property type="entry name" value="Cobalamin-bd_sf"/>
</dbReference>
<dbReference type="OrthoDB" id="5498228at2"/>
<reference evidence="3" key="1">
    <citation type="submission" date="2017-06" db="EMBL/GenBank/DDBJ databases">
        <authorList>
            <person name="Varghese N."/>
            <person name="Submissions S."/>
        </authorList>
    </citation>
    <scope>NUCLEOTIDE SEQUENCE [LARGE SCALE GENOMIC DNA]</scope>
    <source>
        <strain evidence="3">DSM 137</strain>
    </source>
</reference>
<dbReference type="Pfam" id="PF02310">
    <property type="entry name" value="B12-binding"/>
    <property type="match status" value="1"/>
</dbReference>
<protein>
    <submittedName>
        <fullName evidence="2">Methanogenic corrinoid protein MtbC1</fullName>
    </submittedName>
</protein>
<dbReference type="RefSeq" id="WP_088521714.1">
    <property type="nucleotide sequence ID" value="NZ_FYDG01000010.1"/>
</dbReference>
<dbReference type="GO" id="GO:0046872">
    <property type="term" value="F:metal ion binding"/>
    <property type="evidence" value="ECO:0007669"/>
    <property type="project" value="InterPro"/>
</dbReference>
<evidence type="ECO:0000259" key="1">
    <source>
        <dbReference type="PROSITE" id="PS51332"/>
    </source>
</evidence>
<dbReference type="Gene3D" id="3.40.50.280">
    <property type="entry name" value="Cobalamin-binding domain"/>
    <property type="match status" value="1"/>
</dbReference>
<dbReference type="PROSITE" id="PS51332">
    <property type="entry name" value="B12_BINDING"/>
    <property type="match status" value="1"/>
</dbReference>
<feature type="domain" description="B12-binding" evidence="1">
    <location>
        <begin position="156"/>
        <end position="282"/>
    </location>
</feature>
<dbReference type="AlphaFoldDB" id="A0A212S133"/>
<name>A0A212S133_RHOAC</name>
<evidence type="ECO:0000313" key="2">
    <source>
        <dbReference type="EMBL" id="SNB78726.1"/>
    </source>
</evidence>
<dbReference type="EMBL" id="FYDG01000010">
    <property type="protein sequence ID" value="SNB78726.1"/>
    <property type="molecule type" value="Genomic_DNA"/>
</dbReference>
<organism evidence="2 3">
    <name type="scientific">Rhodoblastus acidophilus</name>
    <name type="common">Rhodopseudomonas acidophila</name>
    <dbReference type="NCBI Taxonomy" id="1074"/>
    <lineage>
        <taxon>Bacteria</taxon>
        <taxon>Pseudomonadati</taxon>
        <taxon>Pseudomonadota</taxon>
        <taxon>Alphaproteobacteria</taxon>
        <taxon>Hyphomicrobiales</taxon>
        <taxon>Rhodoblastaceae</taxon>
        <taxon>Rhodoblastus</taxon>
    </lineage>
</organism>
<dbReference type="SUPFAM" id="SSF52242">
    <property type="entry name" value="Cobalamin (vitamin B12)-binding domain"/>
    <property type="match status" value="1"/>
</dbReference>
<accession>A0A212S133</accession>
<sequence>MGFVGFAFDARDHHAGILQLQEASKFSLGRAPQGGESERLERVVHEHVGPKLASLHRQLRVPAFPFEADREIVTEFARLVRQPDGADAEKFFFRMRDAGMGMAALFETLLAPTARELGESWFQDDCDFVDVTLGVTRLRALLETCVRVSGGPGAPGRNALLISAPKERHLFGVEIVSAFLVSSGWDTTMSLGASAAENARLAESQWFSVLGVTVSDEAHLDSAARTIEAIRRRSANRSISVMVGGCALRGRPELAARIGGDAMAEDGAGALLLANRFYFDQAAAA</sequence>
<dbReference type="InterPro" id="IPR006158">
    <property type="entry name" value="Cobalamin-bd"/>
</dbReference>
<keyword evidence="3" id="KW-1185">Reference proteome</keyword>
<gene>
    <name evidence="2" type="ORF">SAMN06265338_11061</name>
</gene>
<dbReference type="GO" id="GO:0031419">
    <property type="term" value="F:cobalamin binding"/>
    <property type="evidence" value="ECO:0007669"/>
    <property type="project" value="InterPro"/>
</dbReference>
<dbReference type="Proteomes" id="UP000198418">
    <property type="component" value="Unassembled WGS sequence"/>
</dbReference>
<proteinExistence type="predicted"/>